<dbReference type="InterPro" id="IPR015358">
    <property type="entry name" value="Tscrpt_reg_MerR_DNA-bd"/>
</dbReference>
<keyword evidence="13" id="KW-1185">Reference proteome</keyword>
<organism evidence="12 13">
    <name type="scientific">Herminiimonas fonticola</name>
    <dbReference type="NCBI Taxonomy" id="303380"/>
    <lineage>
        <taxon>Bacteria</taxon>
        <taxon>Pseudomonadati</taxon>
        <taxon>Pseudomonadota</taxon>
        <taxon>Betaproteobacteria</taxon>
        <taxon>Burkholderiales</taxon>
        <taxon>Oxalobacteraceae</taxon>
        <taxon>Herminiimonas</taxon>
    </lineage>
</organism>
<keyword evidence="5" id="KW-0476">Mercury</keyword>
<dbReference type="CDD" id="cd04783">
    <property type="entry name" value="HTH_MerR1"/>
    <property type="match status" value="1"/>
</dbReference>
<evidence type="ECO:0000256" key="9">
    <source>
        <dbReference type="ARBA" id="ARBA00023163"/>
    </source>
</evidence>
<dbReference type="SUPFAM" id="SSF46955">
    <property type="entry name" value="Putative DNA-binding domain"/>
    <property type="match status" value="1"/>
</dbReference>
<keyword evidence="7" id="KW-0238">DNA-binding</keyword>
<accession>A0A4R6FZM0</accession>
<dbReference type="Proteomes" id="UP000294737">
    <property type="component" value="Unassembled WGS sequence"/>
</dbReference>
<dbReference type="PANTHER" id="PTHR30204:SF69">
    <property type="entry name" value="MERR-FAMILY TRANSCRIPTIONAL REGULATOR"/>
    <property type="match status" value="1"/>
</dbReference>
<dbReference type="InterPro" id="IPR009061">
    <property type="entry name" value="DNA-bd_dom_put_sf"/>
</dbReference>
<evidence type="ECO:0000259" key="11">
    <source>
        <dbReference type="PROSITE" id="PS50937"/>
    </source>
</evidence>
<dbReference type="Pfam" id="PF09278">
    <property type="entry name" value="MerR-DNA-bind"/>
    <property type="match status" value="1"/>
</dbReference>
<keyword evidence="9" id="KW-0804">Transcription</keyword>
<dbReference type="AlphaFoldDB" id="A0A4R6FZM0"/>
<sequence>MDEKNFTVGQLARTVDVNVETVRYYHRIGLLSAPERAYGSIRRYGRDALRRLRFIKRAQRLGFALEEVSSLLALDDGTHCAETKSLAEQKLALVRQKIADLATIESSLRSFIEACAHTDGSCGCPMINALAADE</sequence>
<dbReference type="PRINTS" id="PR00040">
    <property type="entry name" value="HTHMERR"/>
</dbReference>
<reference evidence="12 13" key="1">
    <citation type="submission" date="2019-03" db="EMBL/GenBank/DDBJ databases">
        <title>Genomic Encyclopedia of Type Strains, Phase IV (KMG-IV): sequencing the most valuable type-strain genomes for metagenomic binning, comparative biology and taxonomic classification.</title>
        <authorList>
            <person name="Goeker M."/>
        </authorList>
    </citation>
    <scope>NUCLEOTIDE SEQUENCE [LARGE SCALE GENOMIC DNA]</scope>
    <source>
        <strain evidence="12 13">DSM 18555</strain>
    </source>
</reference>
<dbReference type="SMART" id="SM00422">
    <property type="entry name" value="HTH_MERR"/>
    <property type="match status" value="1"/>
</dbReference>
<dbReference type="RefSeq" id="WP_112992658.1">
    <property type="nucleotide sequence ID" value="NZ_PTLZ01000003.1"/>
</dbReference>
<evidence type="ECO:0000256" key="4">
    <source>
        <dbReference type="ARBA" id="ARBA00022723"/>
    </source>
</evidence>
<dbReference type="EMBL" id="SNWF01000010">
    <property type="protein sequence ID" value="TDN87461.1"/>
    <property type="molecule type" value="Genomic_DNA"/>
</dbReference>
<evidence type="ECO:0000313" key="12">
    <source>
        <dbReference type="EMBL" id="TDN87461.1"/>
    </source>
</evidence>
<protein>
    <recommendedName>
        <fullName evidence="1">Mercuric resistance operon regulatory protein</fullName>
    </recommendedName>
</protein>
<dbReference type="InterPro" id="IPR000551">
    <property type="entry name" value="MerR-type_HTH_dom"/>
</dbReference>
<keyword evidence="6" id="KW-0805">Transcription regulation</keyword>
<dbReference type="GO" id="GO:0003677">
    <property type="term" value="F:DNA binding"/>
    <property type="evidence" value="ECO:0007669"/>
    <property type="project" value="UniProtKB-KW"/>
</dbReference>
<evidence type="ECO:0000256" key="5">
    <source>
        <dbReference type="ARBA" id="ARBA00022914"/>
    </source>
</evidence>
<keyword evidence="2" id="KW-0475">Mercuric resistance</keyword>
<evidence type="ECO:0000256" key="6">
    <source>
        <dbReference type="ARBA" id="ARBA00023015"/>
    </source>
</evidence>
<dbReference type="Gene3D" id="1.10.1660.10">
    <property type="match status" value="1"/>
</dbReference>
<feature type="domain" description="HTH merR-type" evidence="11">
    <location>
        <begin position="5"/>
        <end position="74"/>
    </location>
</feature>
<dbReference type="Pfam" id="PF00376">
    <property type="entry name" value="MerR"/>
    <property type="match status" value="1"/>
</dbReference>
<evidence type="ECO:0000256" key="7">
    <source>
        <dbReference type="ARBA" id="ARBA00023125"/>
    </source>
</evidence>
<dbReference type="InterPro" id="IPR047057">
    <property type="entry name" value="MerR_fam"/>
</dbReference>
<dbReference type="InterPro" id="IPR011794">
    <property type="entry name" value="MerR"/>
</dbReference>
<dbReference type="GO" id="GO:0046689">
    <property type="term" value="P:response to mercury ion"/>
    <property type="evidence" value="ECO:0007669"/>
    <property type="project" value="UniProtKB-KW"/>
</dbReference>
<gene>
    <name evidence="12" type="ORF">EV677_2981</name>
</gene>
<evidence type="ECO:0000256" key="2">
    <source>
        <dbReference type="ARBA" id="ARBA00022466"/>
    </source>
</evidence>
<evidence type="ECO:0000256" key="10">
    <source>
        <dbReference type="ARBA" id="ARBA00024874"/>
    </source>
</evidence>
<dbReference type="OrthoDB" id="5297305at2"/>
<dbReference type="PANTHER" id="PTHR30204">
    <property type="entry name" value="REDOX-CYCLING DRUG-SENSING TRANSCRIPTIONAL ACTIVATOR SOXR"/>
    <property type="match status" value="1"/>
</dbReference>
<evidence type="ECO:0000256" key="8">
    <source>
        <dbReference type="ARBA" id="ARBA00023159"/>
    </source>
</evidence>
<evidence type="ECO:0000256" key="3">
    <source>
        <dbReference type="ARBA" id="ARBA00022491"/>
    </source>
</evidence>
<dbReference type="NCBIfam" id="TIGR02051">
    <property type="entry name" value="MerR"/>
    <property type="match status" value="1"/>
</dbReference>
<dbReference type="PROSITE" id="PS50937">
    <property type="entry name" value="HTH_MERR_2"/>
    <property type="match status" value="1"/>
</dbReference>
<evidence type="ECO:0000313" key="13">
    <source>
        <dbReference type="Proteomes" id="UP000294737"/>
    </source>
</evidence>
<dbReference type="GO" id="GO:0003700">
    <property type="term" value="F:DNA-binding transcription factor activity"/>
    <property type="evidence" value="ECO:0007669"/>
    <property type="project" value="InterPro"/>
</dbReference>
<keyword evidence="4" id="KW-0479">Metal-binding</keyword>
<keyword evidence="8" id="KW-0010">Activator</keyword>
<keyword evidence="3" id="KW-0678">Repressor</keyword>
<name>A0A4R6FZM0_9BURK</name>
<evidence type="ECO:0000256" key="1">
    <source>
        <dbReference type="ARBA" id="ARBA00017146"/>
    </source>
</evidence>
<dbReference type="GO" id="GO:0045340">
    <property type="term" value="F:mercury ion binding"/>
    <property type="evidence" value="ECO:0007669"/>
    <property type="project" value="InterPro"/>
</dbReference>
<proteinExistence type="predicted"/>
<comment type="function">
    <text evidence="10">Mediates the mercuric-dependent induction of mercury resistance operon. In the absence of mercury MerR represses transcription by binding tightly to the mer operator region; when mercury is present the dimeric complex binds a single ion and becomes a potent transcriptional activator, while remaining bound to the mer site.</text>
</comment>
<comment type="caution">
    <text evidence="12">The sequence shown here is derived from an EMBL/GenBank/DDBJ whole genome shotgun (WGS) entry which is preliminary data.</text>
</comment>